<name>A0A0C2ICH4_9PSED</name>
<dbReference type="InterPro" id="IPR018310">
    <property type="entry name" value="Put_endonuclease_Z1-dom"/>
</dbReference>
<reference evidence="2 3" key="1">
    <citation type="submission" date="2015-01" db="EMBL/GenBank/DDBJ databases">
        <title>Complete genome of Pseudomonas batumici UCM B-321 producer of the batumin antibiotic with strong antistaphilococcal and potential anticancer activity.</title>
        <authorList>
            <person name="Klochko V.V."/>
            <person name="Zelena L.B."/>
            <person name="Elena K.A."/>
            <person name="Reva O.N."/>
        </authorList>
    </citation>
    <scope>NUCLEOTIDE SEQUENCE [LARGE SCALE GENOMIC DNA]</scope>
    <source>
        <strain evidence="2 3">UCM B-321</strain>
    </source>
</reference>
<dbReference type="AlphaFoldDB" id="A0A0C2ICH4"/>
<organism evidence="2 3">
    <name type="scientific">Pseudomonas batumici</name>
    <dbReference type="NCBI Taxonomy" id="226910"/>
    <lineage>
        <taxon>Bacteria</taxon>
        <taxon>Pseudomonadati</taxon>
        <taxon>Pseudomonadota</taxon>
        <taxon>Gammaproteobacteria</taxon>
        <taxon>Pseudomonadales</taxon>
        <taxon>Pseudomonadaceae</taxon>
        <taxon>Pseudomonas</taxon>
    </lineage>
</organism>
<proteinExistence type="predicted"/>
<dbReference type="Gene3D" id="3.40.50.300">
    <property type="entry name" value="P-loop containing nucleotide triphosphate hydrolases"/>
    <property type="match status" value="1"/>
</dbReference>
<dbReference type="Proteomes" id="UP000031535">
    <property type="component" value="Unassembled WGS sequence"/>
</dbReference>
<dbReference type="SUPFAM" id="SSF52540">
    <property type="entry name" value="P-loop containing nucleoside triphosphate hydrolases"/>
    <property type="match status" value="1"/>
</dbReference>
<evidence type="ECO:0000259" key="1">
    <source>
        <dbReference type="Pfam" id="PF10593"/>
    </source>
</evidence>
<dbReference type="PATRIC" id="fig|226910.6.peg.3441"/>
<gene>
    <name evidence="2" type="ORF">UCMB321_3449</name>
</gene>
<keyword evidence="3" id="KW-1185">Reference proteome</keyword>
<evidence type="ECO:0000313" key="3">
    <source>
        <dbReference type="Proteomes" id="UP000031535"/>
    </source>
</evidence>
<sequence length="710" mass="79759">MGFYARLRDKRNDDDHLQKCVENVVDQLESAKDPNKPGMLLGKIQSGKTRAFLGVIARAFDREYDIAIILTKGTRTLANQTVKRIGRDFKEFIDGDEIVLFDIMAAPLPLTKSERRRKIVIVAKKQAQNLDRIQKLFEGEHPELKERRVLIVDDEADMASIRFTKRQGKETYDQGTIANQMDALRGSIKDVSFLQVTATPYALYLQPDSYEGAKEAEEVFYPKRPSFTELLPIHDAYVGGEAYFGGYGADDPRHYLYMEVEEREHDALRSNDGRTIREDRLWTSDNIKVLRLSLVTFLLSVAIRRRQQQELDQPLQKYAMIMHNDTQREAHNWQWETVKKLRDAFEEAVQQRDHRLRAVFEEAYSDISRSVDADRGHLPDKKLAYSDVCKLIDDGELNVQRVNSDVQLEPLLDPETAELKLRAKANIFIGGSILDRGITVPNLLAFYYGRNPKRMQADTVLQHSRMYGARPQADLAVTRFYTSRGVYSRLVQIHSLETALREAFEDGSHDQGVVFIQNDARNGIVPCAPSKISLSDVVAVKPNEILTPTGFNTVASTYLKKLVKEAEELIPQGCIGSRTFSEIGLKDAVALLDIISSSLVADDSPGFDWDAMKGLLHYYANKASGKILILVEEGRQLSKSASGDRSGLSILGTAELRNLVKAPTRVAPALVILQQEGGPALGWKAGPFLWPMLASPPQAKSCVFATKTAT</sequence>
<dbReference type="RefSeq" id="WP_040069094.1">
    <property type="nucleotide sequence ID" value="NZ_JXDG01000045.1"/>
</dbReference>
<dbReference type="InterPro" id="IPR027417">
    <property type="entry name" value="P-loop_NTPase"/>
</dbReference>
<feature type="domain" description="Putative endonuclease Z1" evidence="1">
    <location>
        <begin position="290"/>
        <end position="507"/>
    </location>
</feature>
<accession>A0A0C2ICH4</accession>
<dbReference type="STRING" id="226910.UCMB321_3449"/>
<protein>
    <submittedName>
        <fullName evidence="2">Serine phosphatase RsbU, regulator of sigma subunit</fullName>
    </submittedName>
</protein>
<dbReference type="EMBL" id="JXDG01000045">
    <property type="protein sequence ID" value="KIH82672.1"/>
    <property type="molecule type" value="Genomic_DNA"/>
</dbReference>
<dbReference type="Pfam" id="PF10593">
    <property type="entry name" value="Z1"/>
    <property type="match status" value="1"/>
</dbReference>
<evidence type="ECO:0000313" key="2">
    <source>
        <dbReference type="EMBL" id="KIH82672.1"/>
    </source>
</evidence>
<comment type="caution">
    <text evidence="2">The sequence shown here is derived from an EMBL/GenBank/DDBJ whole genome shotgun (WGS) entry which is preliminary data.</text>
</comment>